<dbReference type="InterPro" id="IPR026791">
    <property type="entry name" value="DOCK"/>
</dbReference>
<dbReference type="Gene3D" id="1.20.58.740">
    <property type="match status" value="1"/>
</dbReference>
<dbReference type="Pfam" id="PF06920">
    <property type="entry name" value="DHR-2_Lobe_A"/>
    <property type="match status" value="1"/>
</dbReference>
<organism evidence="5 6">
    <name type="scientific">Jimgerdemannia flammicorona</name>
    <dbReference type="NCBI Taxonomy" id="994334"/>
    <lineage>
        <taxon>Eukaryota</taxon>
        <taxon>Fungi</taxon>
        <taxon>Fungi incertae sedis</taxon>
        <taxon>Mucoromycota</taxon>
        <taxon>Mucoromycotina</taxon>
        <taxon>Endogonomycetes</taxon>
        <taxon>Endogonales</taxon>
        <taxon>Endogonaceae</taxon>
        <taxon>Jimgerdemannia</taxon>
    </lineage>
</organism>
<evidence type="ECO:0000313" key="6">
    <source>
        <dbReference type="Proteomes" id="UP000274822"/>
    </source>
</evidence>
<evidence type="ECO:0000256" key="1">
    <source>
        <dbReference type="ARBA" id="ARBA00022658"/>
    </source>
</evidence>
<dbReference type="InterPro" id="IPR043161">
    <property type="entry name" value="DOCK_C_lobe_A"/>
</dbReference>
<feature type="non-terminal residue" evidence="5">
    <location>
        <position position="1"/>
    </location>
</feature>
<dbReference type="AlphaFoldDB" id="A0A433QNH7"/>
<keyword evidence="6" id="KW-1185">Reference proteome</keyword>
<proteinExistence type="inferred from homology"/>
<dbReference type="PANTHER" id="PTHR45653">
    <property type="entry name" value="DEDICATOR OF CYTOKINESIS"/>
    <property type="match status" value="1"/>
</dbReference>
<feature type="region of interest" description="Disordered" evidence="3">
    <location>
        <begin position="954"/>
        <end position="1041"/>
    </location>
</feature>
<evidence type="ECO:0000256" key="3">
    <source>
        <dbReference type="SAM" id="MobiDB-lite"/>
    </source>
</evidence>
<evidence type="ECO:0000313" key="5">
    <source>
        <dbReference type="EMBL" id="RUS31336.1"/>
    </source>
</evidence>
<dbReference type="Proteomes" id="UP000274822">
    <property type="component" value="Unassembled WGS sequence"/>
</dbReference>
<evidence type="ECO:0000256" key="2">
    <source>
        <dbReference type="PROSITE-ProRule" id="PRU00984"/>
    </source>
</evidence>
<dbReference type="Gene3D" id="1.25.40.410">
    <property type="match status" value="1"/>
</dbReference>
<dbReference type="Pfam" id="PF20422">
    <property type="entry name" value="DHR-2_Lobe_B"/>
    <property type="match status" value="1"/>
</dbReference>
<comment type="caution">
    <text evidence="5">The sequence shown here is derived from an EMBL/GenBank/DDBJ whole genome shotgun (WGS) entry which is preliminary data.</text>
</comment>
<sequence>TTTTTTTTTTTATTILANSPNTVFPSVYPFPVSSKSSQPGVSPALTTGLADLATVVLELLYLTPRRQLAAYLNRKFSTMGKEGMKQFIIKLCKVSLAIVMGEKDCAAQTQQDGAGSGAEAASAGVYPKNWINLNVIAHQIIVSDMIVPLAEVLERKVFVPELYTPLVVSADDEDENESEEDGEEEDGEVKEKEREEKEKALEKEKEKATAKQLWQTFFDMLLRIMASPALEVETFLPQRQRAVWKLAGDLRGAVGAKILTRMWGVVGRVTVDEDEYDGFDDETDAGTDRFVDASEEVANESDEERKKRLDEDAEDRENEARAKDDVEAKTEMSAYQLELIPAIIGPLCELSLSPHDRVRLSAISIFHTMVLAECEAYGNQERIRRLEIQSMDRLFMSENKGDEIARKRLVLESLAMWEREAMELDPMVLRRCREALDSLSKFLELLLQVRSMPPDSEEYKDERIMATLKLMRFIQLIEREVIYIKYVHQLVNLQLESHNYVEAALTLRFHTDLLEWTPDDELDAIAELDFPAQSSFARKEKLHYQMLEYLIQGKAWEMCIAVCKELASEYEHTTYDYCKLADILQKQAELFNNIMKKERYFTEYFRVGFYGNGFPTSARNKQFIYRGLEWEKIGSFVERIQNRHPNAKLLPPNSPPPVTEEQLRSLDGSPNDQYIQVTAVVPEPDREHGALFVNPQVPDVVRSYYECNEINTFGFSRPIIRPQASTSADSVGKPENEFLNLWTEKTILTCEDSFPTILRRSEVVRVQVVELSPIENAVIAMENKNREFLALERKFGGYLSQIKSVQGAGSVNVNPFSMALNGAVDAPVNGGVPMYKKAFLTDEFAEANAQMKVWIDRLREAIDAQVEIIGRCLEIHRRLAPLEMRPLHDTLVRFFRRNFNEEIQRLGEKKITLVNLNRFSRTSKTLSMIKMESMQELLKQSSASMGQPQPFIIQTSASTPLPNGGAVGPQPVSRAFSIRPQPSSGSLSLSSSSYDSVPTSPSSPTNPLGRSLTLSSLTGKKRDKKRTSSTSGAGGRIGRSFDSTNIAADAAETMPPPGGFRSGVNAHMSMLASSPPSGMIDPAYVMRPDSPRSLNIRKKPWGGWGKSKTG</sequence>
<feature type="compositionally biased region" description="Acidic residues" evidence="3">
    <location>
        <begin position="170"/>
        <end position="188"/>
    </location>
</feature>
<protein>
    <submittedName>
        <fullName evidence="5">Dedicator of cytokinesis-domain-containing protein</fullName>
    </submittedName>
</protein>
<dbReference type="InterPro" id="IPR056372">
    <property type="entry name" value="TPR_DOCK"/>
</dbReference>
<dbReference type="GO" id="GO:0005085">
    <property type="term" value="F:guanyl-nucleotide exchange factor activity"/>
    <property type="evidence" value="ECO:0007669"/>
    <property type="project" value="UniProtKB-KW"/>
</dbReference>
<accession>A0A433QNH7</accession>
<dbReference type="InterPro" id="IPR027357">
    <property type="entry name" value="DOCKER_dom"/>
</dbReference>
<dbReference type="GO" id="GO:0031267">
    <property type="term" value="F:small GTPase binding"/>
    <property type="evidence" value="ECO:0007669"/>
    <property type="project" value="TreeGrafter"/>
</dbReference>
<dbReference type="EMBL" id="RBNJ01003065">
    <property type="protein sequence ID" value="RUS31336.1"/>
    <property type="molecule type" value="Genomic_DNA"/>
</dbReference>
<dbReference type="GO" id="GO:0005886">
    <property type="term" value="C:plasma membrane"/>
    <property type="evidence" value="ECO:0007669"/>
    <property type="project" value="TreeGrafter"/>
</dbReference>
<dbReference type="InterPro" id="IPR046770">
    <property type="entry name" value="DOCKER_Lobe_B"/>
</dbReference>
<feature type="domain" description="DOCKER" evidence="4">
    <location>
        <begin position="474"/>
        <end position="911"/>
    </location>
</feature>
<feature type="compositionally biased region" description="Basic and acidic residues" evidence="3">
    <location>
        <begin position="189"/>
        <end position="205"/>
    </location>
</feature>
<dbReference type="Pfam" id="PF23554">
    <property type="entry name" value="TPR_DOCK"/>
    <property type="match status" value="1"/>
</dbReference>
<dbReference type="GO" id="GO:0005737">
    <property type="term" value="C:cytoplasm"/>
    <property type="evidence" value="ECO:0007669"/>
    <property type="project" value="TreeGrafter"/>
</dbReference>
<dbReference type="CDD" id="cd11684">
    <property type="entry name" value="DHR2_DOCK"/>
    <property type="match status" value="1"/>
</dbReference>
<reference evidence="5 6" key="1">
    <citation type="journal article" date="2018" name="New Phytol.">
        <title>Phylogenomics of Endogonaceae and evolution of mycorrhizas within Mucoromycota.</title>
        <authorList>
            <person name="Chang Y."/>
            <person name="Desiro A."/>
            <person name="Na H."/>
            <person name="Sandor L."/>
            <person name="Lipzen A."/>
            <person name="Clum A."/>
            <person name="Barry K."/>
            <person name="Grigoriev I.V."/>
            <person name="Martin F.M."/>
            <person name="Stajich J.E."/>
            <person name="Smith M.E."/>
            <person name="Bonito G."/>
            <person name="Spatafora J.W."/>
        </authorList>
    </citation>
    <scope>NUCLEOTIDE SEQUENCE [LARGE SCALE GENOMIC DNA]</scope>
    <source>
        <strain evidence="5 6">AD002</strain>
    </source>
</reference>
<dbReference type="PROSITE" id="PS51651">
    <property type="entry name" value="DOCKER"/>
    <property type="match status" value="1"/>
</dbReference>
<dbReference type="InterPro" id="IPR046769">
    <property type="entry name" value="DOCKER_Lobe_A"/>
</dbReference>
<dbReference type="Pfam" id="PF20421">
    <property type="entry name" value="DHR-2_Lobe_C"/>
    <property type="match status" value="1"/>
</dbReference>
<dbReference type="PANTHER" id="PTHR45653:SF10">
    <property type="entry name" value="MYOBLAST CITY, ISOFORM B"/>
    <property type="match status" value="1"/>
</dbReference>
<name>A0A433QNH7_9FUNG</name>
<feature type="region of interest" description="Disordered" evidence="3">
    <location>
        <begin position="169"/>
        <end position="205"/>
    </location>
</feature>
<feature type="region of interest" description="Disordered" evidence="3">
    <location>
        <begin position="295"/>
        <end position="327"/>
    </location>
</feature>
<feature type="region of interest" description="Disordered" evidence="3">
    <location>
        <begin position="1082"/>
        <end position="1110"/>
    </location>
</feature>
<gene>
    <name evidence="5" type="ORF">BC938DRAFT_478030</name>
</gene>
<keyword evidence="1" id="KW-0344">Guanine-nucleotide releasing factor</keyword>
<dbReference type="InterPro" id="IPR043162">
    <property type="entry name" value="DOCK_C_lobe_C"/>
</dbReference>
<dbReference type="GO" id="GO:0007264">
    <property type="term" value="P:small GTPase-mediated signal transduction"/>
    <property type="evidence" value="ECO:0007669"/>
    <property type="project" value="InterPro"/>
</dbReference>
<feature type="compositionally biased region" description="Basic and acidic residues" evidence="3">
    <location>
        <begin position="318"/>
        <end position="327"/>
    </location>
</feature>
<dbReference type="InterPro" id="IPR046773">
    <property type="entry name" value="DOCKER_Lobe_C"/>
</dbReference>
<evidence type="ECO:0000259" key="4">
    <source>
        <dbReference type="PROSITE" id="PS51651"/>
    </source>
</evidence>
<feature type="compositionally biased region" description="Low complexity" evidence="3">
    <location>
        <begin position="980"/>
        <end position="1018"/>
    </location>
</feature>
<feature type="region of interest" description="Disordered" evidence="3">
    <location>
        <begin position="645"/>
        <end position="667"/>
    </location>
</feature>
<comment type="similarity">
    <text evidence="2">Belongs to the DOCK family.</text>
</comment>